<keyword evidence="2" id="KW-1185">Reference proteome</keyword>
<sequence>MLPEIVPLNHDHLVEWYGDGGRGPTVKGVAAFLDGKMIAVAGFRLSRGHVIAFCDLRDEARPYKHAIHRTALALLNEAKARHRRILAICDTNEKTAPKWLTRLGFRPSHEADIWEWRG</sequence>
<organism evidence="1 2">
    <name type="scientific">Mesorhizobium mediterraneum</name>
    <dbReference type="NCBI Taxonomy" id="43617"/>
    <lineage>
        <taxon>Bacteria</taxon>
        <taxon>Pseudomonadati</taxon>
        <taxon>Pseudomonadota</taxon>
        <taxon>Alphaproteobacteria</taxon>
        <taxon>Hyphomicrobiales</taxon>
        <taxon>Phyllobacteriaceae</taxon>
        <taxon>Mesorhizobium</taxon>
    </lineage>
</organism>
<gene>
    <name evidence="1" type="ORF">CIT25_17715</name>
</gene>
<accession>A0AB36R858</accession>
<dbReference type="InterPro" id="IPR016181">
    <property type="entry name" value="Acyl_CoA_acyltransferase"/>
</dbReference>
<dbReference type="RefSeq" id="WP_095485861.1">
    <property type="nucleotide sequence ID" value="NZ_CP088151.1"/>
</dbReference>
<dbReference type="AlphaFoldDB" id="A0AB36R858"/>
<comment type="caution">
    <text evidence="1">The sequence shown here is derived from an EMBL/GenBank/DDBJ whole genome shotgun (WGS) entry which is preliminary data.</text>
</comment>
<evidence type="ECO:0000313" key="1">
    <source>
        <dbReference type="EMBL" id="PAQ00904.1"/>
    </source>
</evidence>
<dbReference type="SUPFAM" id="SSF55729">
    <property type="entry name" value="Acyl-CoA N-acyltransferases (Nat)"/>
    <property type="match status" value="1"/>
</dbReference>
<name>A0AB36R858_9HYPH</name>
<evidence type="ECO:0008006" key="3">
    <source>
        <dbReference type="Google" id="ProtNLM"/>
    </source>
</evidence>
<evidence type="ECO:0000313" key="2">
    <source>
        <dbReference type="Proteomes" id="UP000216215"/>
    </source>
</evidence>
<protein>
    <recommendedName>
        <fullName evidence="3">N-acetyltransferase domain-containing protein</fullName>
    </recommendedName>
</protein>
<dbReference type="EMBL" id="NPKI01000019">
    <property type="protein sequence ID" value="PAQ00904.1"/>
    <property type="molecule type" value="Genomic_DNA"/>
</dbReference>
<proteinExistence type="predicted"/>
<reference evidence="2" key="1">
    <citation type="submission" date="2017-08" db="EMBL/GenBank/DDBJ databases">
        <title>Mesorhizobium wenxinae sp. nov., a novel rhizobial species isolated from root nodules of chickpea (Cicer arietinum L.).</title>
        <authorList>
            <person name="Zhang J."/>
        </authorList>
    </citation>
    <scope>NUCLEOTIDE SEQUENCE [LARGE SCALE GENOMIC DNA]</scope>
    <source>
        <strain evidence="2">USDA 3392</strain>
    </source>
</reference>
<dbReference type="Proteomes" id="UP000216215">
    <property type="component" value="Unassembled WGS sequence"/>
</dbReference>